<dbReference type="RefSeq" id="WP_301414329.1">
    <property type="nucleotide sequence ID" value="NZ_CP098023.1"/>
</dbReference>
<evidence type="ECO:0000256" key="4">
    <source>
        <dbReference type="ARBA" id="ARBA00023136"/>
    </source>
</evidence>
<dbReference type="InterPro" id="IPR010583">
    <property type="entry name" value="MipA"/>
</dbReference>
<dbReference type="Proteomes" id="UP001321520">
    <property type="component" value="Chromosome"/>
</dbReference>
<dbReference type="PANTHER" id="PTHR38776:SF1">
    <property type="entry name" value="MLTA-INTERACTING PROTEIN-RELATED"/>
    <property type="match status" value="1"/>
</dbReference>
<evidence type="ECO:0000313" key="9">
    <source>
        <dbReference type="Proteomes" id="UP001321520"/>
    </source>
</evidence>
<dbReference type="InterPro" id="IPR011250">
    <property type="entry name" value="OMP/PagP_B-barrel"/>
</dbReference>
<proteinExistence type="inferred from homology"/>
<comment type="similarity">
    <text evidence="2">Belongs to the MipA/OmpV family.</text>
</comment>
<sequence length="308" mass="34514">MANSHWIRAISLLCASLISYSSAASILNAHQEQLIEAANSSQTHAPTTPEGGSGSGPQSDDFQGGYLKVGFGYKIEEGFYDDEVKKPALFVSGRYQVKWGFFVEASSDANRLDQGLNIGFNFYNTEQWQFDLTSVRAHGRNKYSYGQSGFHQEEKIKSSEMLGLRATGLFENQLLQLVVAPYSFNDEYNDGVYASLFASNAWQIKNWEVYVSAGLVYRSEEILDYYYSTTELQSQLDFPDYQAGAGIDFVGQIGASYPISENILFETYYRYTNISSSITDSPIVKLIIASPERKEDITEFGLLVSYVF</sequence>
<reference evidence="8 9" key="1">
    <citation type="submission" date="2022-05" db="EMBL/GenBank/DDBJ databases">
        <title>Microbulbifer sp. nov., isolated from sponge.</title>
        <authorList>
            <person name="Gao L."/>
        </authorList>
    </citation>
    <scope>NUCLEOTIDE SEQUENCE [LARGE SCALE GENOMIC DNA]</scope>
    <source>
        <strain evidence="8 9">MI-G</strain>
    </source>
</reference>
<feature type="signal peptide" evidence="7">
    <location>
        <begin position="1"/>
        <end position="23"/>
    </location>
</feature>
<keyword evidence="3 7" id="KW-0732">Signal</keyword>
<dbReference type="EMBL" id="CP098023">
    <property type="protein sequence ID" value="WKD48567.1"/>
    <property type="molecule type" value="Genomic_DNA"/>
</dbReference>
<feature type="chain" id="PRO_5046290436" evidence="7">
    <location>
        <begin position="24"/>
        <end position="308"/>
    </location>
</feature>
<organism evidence="8 9">
    <name type="scientific">Microbulbifer spongiae</name>
    <dbReference type="NCBI Taxonomy" id="2944933"/>
    <lineage>
        <taxon>Bacteria</taxon>
        <taxon>Pseudomonadati</taxon>
        <taxon>Pseudomonadota</taxon>
        <taxon>Gammaproteobacteria</taxon>
        <taxon>Cellvibrionales</taxon>
        <taxon>Microbulbiferaceae</taxon>
        <taxon>Microbulbifer</taxon>
    </lineage>
</organism>
<comment type="subcellular location">
    <subcellularLocation>
        <location evidence="1">Cell outer membrane</location>
    </subcellularLocation>
</comment>
<evidence type="ECO:0000256" key="5">
    <source>
        <dbReference type="ARBA" id="ARBA00023237"/>
    </source>
</evidence>
<accession>A0ABY9E7C0</accession>
<keyword evidence="9" id="KW-1185">Reference proteome</keyword>
<keyword evidence="5" id="KW-0998">Cell outer membrane</keyword>
<evidence type="ECO:0000256" key="3">
    <source>
        <dbReference type="ARBA" id="ARBA00022729"/>
    </source>
</evidence>
<evidence type="ECO:0000313" key="8">
    <source>
        <dbReference type="EMBL" id="WKD48567.1"/>
    </source>
</evidence>
<keyword evidence="4" id="KW-0472">Membrane</keyword>
<evidence type="ECO:0000256" key="1">
    <source>
        <dbReference type="ARBA" id="ARBA00004442"/>
    </source>
</evidence>
<gene>
    <name evidence="8" type="ORF">M8T91_11605</name>
</gene>
<dbReference type="SUPFAM" id="SSF56925">
    <property type="entry name" value="OMPA-like"/>
    <property type="match status" value="1"/>
</dbReference>
<dbReference type="Gene3D" id="2.40.160.20">
    <property type="match status" value="1"/>
</dbReference>
<dbReference type="PANTHER" id="PTHR38776">
    <property type="entry name" value="MLTA-INTERACTING PROTEIN-RELATED"/>
    <property type="match status" value="1"/>
</dbReference>
<name>A0ABY9E7C0_9GAMM</name>
<dbReference type="Pfam" id="PF06629">
    <property type="entry name" value="MipA"/>
    <property type="match status" value="1"/>
</dbReference>
<evidence type="ECO:0000256" key="2">
    <source>
        <dbReference type="ARBA" id="ARBA00005722"/>
    </source>
</evidence>
<feature type="region of interest" description="Disordered" evidence="6">
    <location>
        <begin position="39"/>
        <end position="59"/>
    </location>
</feature>
<evidence type="ECO:0000256" key="7">
    <source>
        <dbReference type="SAM" id="SignalP"/>
    </source>
</evidence>
<evidence type="ECO:0000256" key="6">
    <source>
        <dbReference type="SAM" id="MobiDB-lite"/>
    </source>
</evidence>
<protein>
    <submittedName>
        <fullName evidence="8">MipA/OmpV family protein</fullName>
    </submittedName>
</protein>